<evidence type="ECO:0000313" key="1">
    <source>
        <dbReference type="EMBL" id="KAH3782114.1"/>
    </source>
</evidence>
<comment type="caution">
    <text evidence="1">The sequence shown here is derived from an EMBL/GenBank/DDBJ whole genome shotgun (WGS) entry which is preliminary data.</text>
</comment>
<protein>
    <submittedName>
        <fullName evidence="1">Uncharacterized protein</fullName>
    </submittedName>
</protein>
<accession>A0A9D4EMG8</accession>
<dbReference type="EMBL" id="JAIWYP010000008">
    <property type="protein sequence ID" value="KAH3782114.1"/>
    <property type="molecule type" value="Genomic_DNA"/>
</dbReference>
<organism evidence="1 2">
    <name type="scientific">Dreissena polymorpha</name>
    <name type="common">Zebra mussel</name>
    <name type="synonym">Mytilus polymorpha</name>
    <dbReference type="NCBI Taxonomy" id="45954"/>
    <lineage>
        <taxon>Eukaryota</taxon>
        <taxon>Metazoa</taxon>
        <taxon>Spiralia</taxon>
        <taxon>Lophotrochozoa</taxon>
        <taxon>Mollusca</taxon>
        <taxon>Bivalvia</taxon>
        <taxon>Autobranchia</taxon>
        <taxon>Heteroconchia</taxon>
        <taxon>Euheterodonta</taxon>
        <taxon>Imparidentia</taxon>
        <taxon>Neoheterodontei</taxon>
        <taxon>Myida</taxon>
        <taxon>Dreissenoidea</taxon>
        <taxon>Dreissenidae</taxon>
        <taxon>Dreissena</taxon>
    </lineage>
</organism>
<name>A0A9D4EMG8_DREPO</name>
<sequence length="84" mass="10009">MLRIIHNKLKRKLEHECIKRLLCISYTQEHKTNKYVRNMTKALVGPQETSWEPSHDESLLLTRGQTRHIVQDIYVEVPSFSPMY</sequence>
<dbReference type="AlphaFoldDB" id="A0A9D4EMG8"/>
<reference evidence="1" key="1">
    <citation type="journal article" date="2019" name="bioRxiv">
        <title>The Genome of the Zebra Mussel, Dreissena polymorpha: A Resource for Invasive Species Research.</title>
        <authorList>
            <person name="McCartney M.A."/>
            <person name="Auch B."/>
            <person name="Kono T."/>
            <person name="Mallez S."/>
            <person name="Zhang Y."/>
            <person name="Obille A."/>
            <person name="Becker A."/>
            <person name="Abrahante J.E."/>
            <person name="Garbe J."/>
            <person name="Badalamenti J.P."/>
            <person name="Herman A."/>
            <person name="Mangelson H."/>
            <person name="Liachko I."/>
            <person name="Sullivan S."/>
            <person name="Sone E.D."/>
            <person name="Koren S."/>
            <person name="Silverstein K.A.T."/>
            <person name="Beckman K.B."/>
            <person name="Gohl D.M."/>
        </authorList>
    </citation>
    <scope>NUCLEOTIDE SEQUENCE</scope>
    <source>
        <strain evidence="1">Duluth1</strain>
        <tissue evidence="1">Whole animal</tissue>
    </source>
</reference>
<dbReference type="Proteomes" id="UP000828390">
    <property type="component" value="Unassembled WGS sequence"/>
</dbReference>
<gene>
    <name evidence="1" type="ORF">DPMN_160025</name>
</gene>
<keyword evidence="2" id="KW-1185">Reference proteome</keyword>
<reference evidence="1" key="2">
    <citation type="submission" date="2020-11" db="EMBL/GenBank/DDBJ databases">
        <authorList>
            <person name="McCartney M.A."/>
            <person name="Auch B."/>
            <person name="Kono T."/>
            <person name="Mallez S."/>
            <person name="Becker A."/>
            <person name="Gohl D.M."/>
            <person name="Silverstein K.A.T."/>
            <person name="Koren S."/>
            <person name="Bechman K.B."/>
            <person name="Herman A."/>
            <person name="Abrahante J.E."/>
            <person name="Garbe J."/>
        </authorList>
    </citation>
    <scope>NUCLEOTIDE SEQUENCE</scope>
    <source>
        <strain evidence="1">Duluth1</strain>
        <tissue evidence="1">Whole animal</tissue>
    </source>
</reference>
<proteinExistence type="predicted"/>
<evidence type="ECO:0000313" key="2">
    <source>
        <dbReference type="Proteomes" id="UP000828390"/>
    </source>
</evidence>